<sequence>MLIEQVDILNFTIYYYVTKLVTYCVIFFSFSAVPQ</sequence>
<dbReference type="Proteomes" id="UP000002747">
    <property type="component" value="Chromosome"/>
</dbReference>
<gene>
    <name evidence="2" type="ordered locus">PAU_02594</name>
</gene>
<name>C7BNR7_PHOAA</name>
<proteinExistence type="predicted"/>
<dbReference type="EMBL" id="FM162591">
    <property type="protein sequence ID" value="CAQ84686.1"/>
    <property type="molecule type" value="Genomic_DNA"/>
</dbReference>
<keyword evidence="1" id="KW-0472">Membrane</keyword>
<dbReference type="AlphaFoldDB" id="C7BNR7"/>
<reference evidence="2 3" key="1">
    <citation type="journal article" date="2009" name="BMC Genomics">
        <title>Comparative genomics of the emerging human pathogen Photorhabdus asymbiotica with the insect pathogen Photorhabdus luminescens.</title>
        <authorList>
            <person name="Wilkinson P."/>
            <person name="Waterfield N.R."/>
            <person name="Crossman L."/>
            <person name="Corton C."/>
            <person name="Sanchez-Contreras M."/>
            <person name="Vlisidou I."/>
            <person name="Barron A."/>
            <person name="Bignell A."/>
            <person name="Clark L."/>
            <person name="Ormond D."/>
            <person name="Mayho M."/>
            <person name="Bason N."/>
            <person name="Smith F."/>
            <person name="Simmonds M."/>
            <person name="Churcher C."/>
            <person name="Harris D."/>
            <person name="Thompson N.R."/>
            <person name="Quail M."/>
            <person name="Parkhill J."/>
            <person name="ffrench-Constant R.H."/>
        </authorList>
    </citation>
    <scope>NUCLEOTIDE SEQUENCE [LARGE SCALE GENOMIC DNA]</scope>
    <source>
        <strain evidence="3">ATCC 43949 / 3105-77</strain>
    </source>
</reference>
<evidence type="ECO:0000313" key="2">
    <source>
        <dbReference type="EMBL" id="CAQ84686.1"/>
    </source>
</evidence>
<keyword evidence="1" id="KW-1133">Transmembrane helix</keyword>
<evidence type="ECO:0000313" key="3">
    <source>
        <dbReference type="Proteomes" id="UP000002747"/>
    </source>
</evidence>
<feature type="transmembrane region" description="Helical" evidence="1">
    <location>
        <begin position="13"/>
        <end position="33"/>
    </location>
</feature>
<accession>C7BNR7</accession>
<organism evidence="2 3">
    <name type="scientific">Photorhabdus asymbiotica subsp. asymbiotica (strain ATCC 43949 / 3105-77)</name>
    <name type="common">Xenorhabdus luminescens (strain 2)</name>
    <dbReference type="NCBI Taxonomy" id="553480"/>
    <lineage>
        <taxon>Bacteria</taxon>
        <taxon>Pseudomonadati</taxon>
        <taxon>Pseudomonadota</taxon>
        <taxon>Gammaproteobacteria</taxon>
        <taxon>Enterobacterales</taxon>
        <taxon>Morganellaceae</taxon>
        <taxon>Photorhabdus</taxon>
    </lineage>
</organism>
<keyword evidence="1" id="KW-0812">Transmembrane</keyword>
<dbReference type="KEGG" id="pay:PAU_02594"/>
<protein>
    <submittedName>
        <fullName evidence="2">Uncharacterized protein</fullName>
    </submittedName>
</protein>
<evidence type="ECO:0000256" key="1">
    <source>
        <dbReference type="SAM" id="Phobius"/>
    </source>
</evidence>
<dbReference type="STRING" id="291112.PAU_02594"/>